<dbReference type="RefSeq" id="WP_138527131.1">
    <property type="nucleotide sequence ID" value="NZ_JXXW01000027.1"/>
</dbReference>
<name>A0AAQ2EPM5_PSEO7</name>
<evidence type="ECO:0000313" key="1">
    <source>
        <dbReference type="EMBL" id="TMN72098.1"/>
    </source>
</evidence>
<dbReference type="Proteomes" id="UP000305423">
    <property type="component" value="Unassembled WGS sequence"/>
</dbReference>
<sequence length="381" mass="44726">MTGLLANQLTDKFKQIGLWFSSTTDDQWGDKLYVCFDKAAEKYCKNIQQSISGGIANLFIWHPENWDEIYNILDLTKADINIDKLNLNSICGNYKASYAMATLFVDHVKDEILKSRELYDEINRRKQSFETNETVKQIKFDLQELKKTITAPHTNQNFKDANLKVEIPKEELEVWATKIFESEHGLDWVEKNLFLSMQKLLLELTVNRFYYGQASKCTLKVRGKIFELIDDGDDFNTKHKFLKDTDNLDRKGGGFDYFNGFLIEHSNKMSVSYSRENHQSKLAFCFNDYDKLVRQHCSLNDNSNSRSFFDLPKELYFKEECDAYYLNVGEYKMLSITYRAIDVIRPQLPQGKRLFIHTTDGLERSILQRRFINDPWVIVEK</sequence>
<evidence type="ECO:0000313" key="2">
    <source>
        <dbReference type="Proteomes" id="UP000305423"/>
    </source>
</evidence>
<proteinExistence type="predicted"/>
<reference evidence="1 2" key="1">
    <citation type="submission" date="2017-12" db="EMBL/GenBank/DDBJ databases">
        <authorList>
            <person name="Paulsen S."/>
            <person name="Gram L.K."/>
        </authorList>
    </citation>
    <scope>NUCLEOTIDE SEQUENCE [LARGE SCALE GENOMIC DNA]</scope>
    <source>
        <strain evidence="1 2">S1607</strain>
    </source>
</reference>
<protein>
    <submittedName>
        <fullName evidence="1">Uncharacterized protein</fullName>
    </submittedName>
</protein>
<reference evidence="2" key="2">
    <citation type="submission" date="2019-06" db="EMBL/GenBank/DDBJ databases">
        <title>Co-occurence of chitin degradation, pigmentation and bioactivity in marine Pseudoalteromonas.</title>
        <authorList>
            <person name="Sonnenschein E.C."/>
            <person name="Bech P.K."/>
        </authorList>
    </citation>
    <scope>NUCLEOTIDE SEQUENCE [LARGE SCALE GENOMIC DNA]</scope>
    <source>
        <strain evidence="2">S1607</strain>
    </source>
</reference>
<accession>A0AAQ2EPM5</accession>
<dbReference type="AlphaFoldDB" id="A0AAQ2EPM5"/>
<organism evidence="1 2">
    <name type="scientific">Pseudoalteromonas piscicida</name>
    <dbReference type="NCBI Taxonomy" id="43662"/>
    <lineage>
        <taxon>Bacteria</taxon>
        <taxon>Pseudomonadati</taxon>
        <taxon>Pseudomonadota</taxon>
        <taxon>Gammaproteobacteria</taxon>
        <taxon>Alteromonadales</taxon>
        <taxon>Pseudoalteromonadaceae</taxon>
        <taxon>Pseudoalteromonas</taxon>
    </lineage>
</organism>
<comment type="caution">
    <text evidence="1">The sequence shown here is derived from an EMBL/GenBank/DDBJ whole genome shotgun (WGS) entry which is preliminary data.</text>
</comment>
<dbReference type="EMBL" id="PNEL01000102">
    <property type="protein sequence ID" value="TMN72098.1"/>
    <property type="molecule type" value="Genomic_DNA"/>
</dbReference>
<gene>
    <name evidence="1" type="ORF">CWB74_23110</name>
</gene>